<protein>
    <submittedName>
        <fullName evidence="1">Uncharacterized protein</fullName>
    </submittedName>
</protein>
<name>A0A0A9D216_ARUDO</name>
<reference evidence="1" key="2">
    <citation type="journal article" date="2015" name="Data Brief">
        <title>Shoot transcriptome of the giant reed, Arundo donax.</title>
        <authorList>
            <person name="Barrero R.A."/>
            <person name="Guerrero F.D."/>
            <person name="Moolhuijzen P."/>
            <person name="Goolsby J.A."/>
            <person name="Tidwell J."/>
            <person name="Bellgard S.E."/>
            <person name="Bellgard M.I."/>
        </authorList>
    </citation>
    <scope>NUCLEOTIDE SEQUENCE</scope>
    <source>
        <tissue evidence="1">Shoot tissue taken approximately 20 cm above the soil surface</tissue>
    </source>
</reference>
<organism evidence="1">
    <name type="scientific">Arundo donax</name>
    <name type="common">Giant reed</name>
    <name type="synonym">Donax arundinaceus</name>
    <dbReference type="NCBI Taxonomy" id="35708"/>
    <lineage>
        <taxon>Eukaryota</taxon>
        <taxon>Viridiplantae</taxon>
        <taxon>Streptophyta</taxon>
        <taxon>Embryophyta</taxon>
        <taxon>Tracheophyta</taxon>
        <taxon>Spermatophyta</taxon>
        <taxon>Magnoliopsida</taxon>
        <taxon>Liliopsida</taxon>
        <taxon>Poales</taxon>
        <taxon>Poaceae</taxon>
        <taxon>PACMAD clade</taxon>
        <taxon>Arundinoideae</taxon>
        <taxon>Arundineae</taxon>
        <taxon>Arundo</taxon>
    </lineage>
</organism>
<sequence>MTGMSGVEGRYQFQICHFDTLFMVTGTWTMLSCCFPLSSTLGQWGTPFNMHSLGTLLDVNAPHLRCWPLPCCQALAFCRQRLFFTFSITFRVPGFVPPL</sequence>
<accession>A0A0A9D216</accession>
<dbReference type="EMBL" id="GBRH01217162">
    <property type="protein sequence ID" value="JAD80733.1"/>
    <property type="molecule type" value="Transcribed_RNA"/>
</dbReference>
<dbReference type="AlphaFoldDB" id="A0A0A9D216"/>
<evidence type="ECO:0000313" key="1">
    <source>
        <dbReference type="EMBL" id="JAD80733.1"/>
    </source>
</evidence>
<reference evidence="1" key="1">
    <citation type="submission" date="2014-09" db="EMBL/GenBank/DDBJ databases">
        <authorList>
            <person name="Magalhaes I.L.F."/>
            <person name="Oliveira U."/>
            <person name="Santos F.R."/>
            <person name="Vidigal T.H.D.A."/>
            <person name="Brescovit A.D."/>
            <person name="Santos A.J."/>
        </authorList>
    </citation>
    <scope>NUCLEOTIDE SEQUENCE</scope>
    <source>
        <tissue evidence="1">Shoot tissue taken approximately 20 cm above the soil surface</tissue>
    </source>
</reference>
<proteinExistence type="predicted"/>